<dbReference type="Proteomes" id="UP001303889">
    <property type="component" value="Unassembled WGS sequence"/>
</dbReference>
<comment type="caution">
    <text evidence="1">The sequence shown here is derived from an EMBL/GenBank/DDBJ whole genome shotgun (WGS) entry which is preliminary data.</text>
</comment>
<evidence type="ECO:0000313" key="1">
    <source>
        <dbReference type="EMBL" id="KAK3902983.1"/>
    </source>
</evidence>
<keyword evidence="2" id="KW-1185">Reference proteome</keyword>
<accession>A0AAN6MMI1</accession>
<dbReference type="AlphaFoldDB" id="A0AAN6MMI1"/>
<organism evidence="1 2">
    <name type="scientific">Staphylotrichum tortipilum</name>
    <dbReference type="NCBI Taxonomy" id="2831512"/>
    <lineage>
        <taxon>Eukaryota</taxon>
        <taxon>Fungi</taxon>
        <taxon>Dikarya</taxon>
        <taxon>Ascomycota</taxon>
        <taxon>Pezizomycotina</taxon>
        <taxon>Sordariomycetes</taxon>
        <taxon>Sordariomycetidae</taxon>
        <taxon>Sordariales</taxon>
        <taxon>Chaetomiaceae</taxon>
        <taxon>Staphylotrichum</taxon>
    </lineage>
</organism>
<reference evidence="1" key="2">
    <citation type="submission" date="2023-05" db="EMBL/GenBank/DDBJ databases">
        <authorList>
            <consortium name="Lawrence Berkeley National Laboratory"/>
            <person name="Steindorff A."/>
            <person name="Hensen N."/>
            <person name="Bonometti L."/>
            <person name="Westerberg I."/>
            <person name="Brannstrom I.O."/>
            <person name="Guillou S."/>
            <person name="Cros-Aarteil S."/>
            <person name="Calhoun S."/>
            <person name="Haridas S."/>
            <person name="Kuo A."/>
            <person name="Mondo S."/>
            <person name="Pangilinan J."/>
            <person name="Riley R."/>
            <person name="Labutti K."/>
            <person name="Andreopoulos B."/>
            <person name="Lipzen A."/>
            <person name="Chen C."/>
            <person name="Yanf M."/>
            <person name="Daum C."/>
            <person name="Ng V."/>
            <person name="Clum A."/>
            <person name="Ohm R."/>
            <person name="Martin F."/>
            <person name="Silar P."/>
            <person name="Natvig D."/>
            <person name="Lalanne C."/>
            <person name="Gautier V."/>
            <person name="Ament-Velasquez S.L."/>
            <person name="Kruys A."/>
            <person name="Hutchinson M.I."/>
            <person name="Powell A.J."/>
            <person name="Barry K."/>
            <person name="Miller A.N."/>
            <person name="Grigoriev I.V."/>
            <person name="Debuchy R."/>
            <person name="Gladieux P."/>
            <person name="Thoren M.H."/>
            <person name="Johannesson H."/>
        </authorList>
    </citation>
    <scope>NUCLEOTIDE SEQUENCE</scope>
    <source>
        <strain evidence="1">CBS 103.79</strain>
    </source>
</reference>
<dbReference type="Gene3D" id="3.40.630.30">
    <property type="match status" value="1"/>
</dbReference>
<reference evidence="1" key="1">
    <citation type="journal article" date="2023" name="Mol. Phylogenet. Evol.">
        <title>Genome-scale phylogeny and comparative genomics of the fungal order Sordariales.</title>
        <authorList>
            <person name="Hensen N."/>
            <person name="Bonometti L."/>
            <person name="Westerberg I."/>
            <person name="Brannstrom I.O."/>
            <person name="Guillou S."/>
            <person name="Cros-Aarteil S."/>
            <person name="Calhoun S."/>
            <person name="Haridas S."/>
            <person name="Kuo A."/>
            <person name="Mondo S."/>
            <person name="Pangilinan J."/>
            <person name="Riley R."/>
            <person name="LaButti K."/>
            <person name="Andreopoulos B."/>
            <person name="Lipzen A."/>
            <person name="Chen C."/>
            <person name="Yan M."/>
            <person name="Daum C."/>
            <person name="Ng V."/>
            <person name="Clum A."/>
            <person name="Steindorff A."/>
            <person name="Ohm R.A."/>
            <person name="Martin F."/>
            <person name="Silar P."/>
            <person name="Natvig D.O."/>
            <person name="Lalanne C."/>
            <person name="Gautier V."/>
            <person name="Ament-Velasquez S.L."/>
            <person name="Kruys A."/>
            <person name="Hutchinson M.I."/>
            <person name="Powell A.J."/>
            <person name="Barry K."/>
            <person name="Miller A.N."/>
            <person name="Grigoriev I.V."/>
            <person name="Debuchy R."/>
            <person name="Gladieux P."/>
            <person name="Hiltunen Thoren M."/>
            <person name="Johannesson H."/>
        </authorList>
    </citation>
    <scope>NUCLEOTIDE SEQUENCE</scope>
    <source>
        <strain evidence="1">CBS 103.79</strain>
    </source>
</reference>
<evidence type="ECO:0008006" key="3">
    <source>
        <dbReference type="Google" id="ProtNLM"/>
    </source>
</evidence>
<sequence length="359" mass="39557">MARWNPQPAVRKHHKTVAVSARVSAQTARQRHRFPRFTIRPAQPYDFQVMARMASTVFQDEHDVDYFDKHRSVKTVPAAEADVIDGLLEEDREWRYVNLRSNARLRGRHYIVATCMREPASFLAASRRPTEVILGWAEWQDPWTVVPPRGSASIAAGRNGDIKSVYVSMAGSDSDGDALPANAFDTVVNGPTFVYDKNAMFIPSNGLAVNMVDTLKSFTCAGLEKPDEWGRWSSEFIPMCLGPDGDVNGKHLVLRSLVIKSAHWDDGIGRQLLQWGTDRAARAGWSVRALASAASASTLEAFCDAGFVETARMDDIFRAPQIVMDWRSPVVAAANTLVTRPGPACAAEVGEGKLEGAEQ</sequence>
<name>A0AAN6MMI1_9PEZI</name>
<dbReference type="SUPFAM" id="SSF55729">
    <property type="entry name" value="Acyl-CoA N-acyltransferases (Nat)"/>
    <property type="match status" value="1"/>
</dbReference>
<gene>
    <name evidence="1" type="ORF">C8A05DRAFT_33297</name>
</gene>
<dbReference type="InterPro" id="IPR016181">
    <property type="entry name" value="Acyl_CoA_acyltransferase"/>
</dbReference>
<dbReference type="EMBL" id="MU855476">
    <property type="protein sequence ID" value="KAK3902983.1"/>
    <property type="molecule type" value="Genomic_DNA"/>
</dbReference>
<evidence type="ECO:0000313" key="2">
    <source>
        <dbReference type="Proteomes" id="UP001303889"/>
    </source>
</evidence>
<proteinExistence type="predicted"/>
<protein>
    <recommendedName>
        <fullName evidence="3">N-acetyltransferase domain-containing protein</fullName>
    </recommendedName>
</protein>